<comment type="caution">
    <text evidence="3">The sequence shown here is derived from an EMBL/GenBank/DDBJ whole genome shotgun (WGS) entry which is preliminary data.</text>
</comment>
<keyword evidence="2" id="KW-0732">Signal</keyword>
<gene>
    <name evidence="3" type="ORF">ACHAWO_000186</name>
</gene>
<organism evidence="3 4">
    <name type="scientific">Cyclotella atomus</name>
    <dbReference type="NCBI Taxonomy" id="382360"/>
    <lineage>
        <taxon>Eukaryota</taxon>
        <taxon>Sar</taxon>
        <taxon>Stramenopiles</taxon>
        <taxon>Ochrophyta</taxon>
        <taxon>Bacillariophyta</taxon>
        <taxon>Coscinodiscophyceae</taxon>
        <taxon>Thalassiosirophycidae</taxon>
        <taxon>Stephanodiscales</taxon>
        <taxon>Stephanodiscaceae</taxon>
        <taxon>Cyclotella</taxon>
    </lineage>
</organism>
<evidence type="ECO:0000256" key="1">
    <source>
        <dbReference type="SAM" id="MobiDB-lite"/>
    </source>
</evidence>
<dbReference type="SUPFAM" id="SSF49468">
    <property type="entry name" value="VHL"/>
    <property type="match status" value="1"/>
</dbReference>
<name>A0ABD3QKZ3_9STRA</name>
<evidence type="ECO:0008006" key="5">
    <source>
        <dbReference type="Google" id="ProtNLM"/>
    </source>
</evidence>
<proteinExistence type="predicted"/>
<dbReference type="EMBL" id="JALLPJ020000157">
    <property type="protein sequence ID" value="KAL3800506.1"/>
    <property type="molecule type" value="Genomic_DNA"/>
</dbReference>
<feature type="region of interest" description="Disordered" evidence="1">
    <location>
        <begin position="535"/>
        <end position="556"/>
    </location>
</feature>
<evidence type="ECO:0000313" key="3">
    <source>
        <dbReference type="EMBL" id="KAL3800506.1"/>
    </source>
</evidence>
<feature type="signal peptide" evidence="2">
    <location>
        <begin position="1"/>
        <end position="27"/>
    </location>
</feature>
<dbReference type="Proteomes" id="UP001530400">
    <property type="component" value="Unassembled WGS sequence"/>
</dbReference>
<evidence type="ECO:0000313" key="4">
    <source>
        <dbReference type="Proteomes" id="UP001530400"/>
    </source>
</evidence>
<protein>
    <recommendedName>
        <fullName evidence="5">Fe2OG dioxygenase domain-containing protein</fullName>
    </recommendedName>
</protein>
<dbReference type="InterPro" id="IPR036208">
    <property type="entry name" value="VHL_sf"/>
</dbReference>
<dbReference type="Gene3D" id="2.60.40.780">
    <property type="entry name" value="von Hippel-Lindau disease tumour suppressor, beta domain"/>
    <property type="match status" value="1"/>
</dbReference>
<dbReference type="InterPro" id="IPR037140">
    <property type="entry name" value="VHL_beta_dom_sf"/>
</dbReference>
<reference evidence="3 4" key="1">
    <citation type="submission" date="2024-10" db="EMBL/GenBank/DDBJ databases">
        <title>Updated reference genomes for cyclostephanoid diatoms.</title>
        <authorList>
            <person name="Roberts W.R."/>
            <person name="Alverson A.J."/>
        </authorList>
    </citation>
    <scope>NUCLEOTIDE SEQUENCE [LARGE SCALE GENOMIC DNA]</scope>
    <source>
        <strain evidence="3 4">AJA010-31</strain>
    </source>
</reference>
<accession>A0ABD3QKZ3</accession>
<keyword evidence="4" id="KW-1185">Reference proteome</keyword>
<feature type="chain" id="PRO_5044866610" description="Fe2OG dioxygenase domain-containing protein" evidence="2">
    <location>
        <begin position="28"/>
        <end position="556"/>
    </location>
</feature>
<sequence>MKLSTASLHLLISVLVASHCHFSATAANDIPPDDASNVSSSSSSSSIPTISSLDSLPYDENGHLSTHILAIPSRCSEKLDDPRVPSGIFGHRKVLLEGEASAAVFGHLLGDDDGGDDDEAKCAAVCLEKGTIRSVVARPLPHRYWLDGAVDQDGDGRRVEEMTLLDFVYSDGCGKVEYGMVNYHERPVSVYWVSTSGEKIHNALLKPGERNTNFIKTFVGHSFQVYDTQPDEDEALNNQLLHQFTVENNGVIGFNNHRQPGMPKEHVAQEVQRTLQNEWDRHSKVKRTFSPLGFDKGRLPNDLYASLGSYYYNNRFPPHVVHEEWGRHKGVFVNYWEADVNFIQIPWNLKSRWQGRLKELVEAWTGVELETTDMYGMREYTKGARLVSHVDRESTHAASLIVNIAQENVTRPWTIEVNDHANRLHEVVMEPGDIVYYESAKSLHGRNTPLASGRYINLFTHYRPLNDPEWFTRDNPEGTPQPVLDVGECRLVGRPDQYSQGAVQCENDAIGPHLSPTMFRAKSAADLFQWWLDVGPKDDNSGESNVGPAGDVGDEL</sequence>
<evidence type="ECO:0000256" key="2">
    <source>
        <dbReference type="SAM" id="SignalP"/>
    </source>
</evidence>
<dbReference type="AlphaFoldDB" id="A0ABD3QKZ3"/>